<evidence type="ECO:0000313" key="2">
    <source>
        <dbReference type="Proteomes" id="UP000800235"/>
    </source>
</evidence>
<gene>
    <name evidence="1" type="ORF">EJ08DRAFT_498568</name>
</gene>
<name>A0A9P4NZ14_9PEZI</name>
<dbReference type="Proteomes" id="UP000800235">
    <property type="component" value="Unassembled WGS sequence"/>
</dbReference>
<reference evidence="1" key="1">
    <citation type="journal article" date="2020" name="Stud. Mycol.">
        <title>101 Dothideomycetes genomes: a test case for predicting lifestyles and emergence of pathogens.</title>
        <authorList>
            <person name="Haridas S."/>
            <person name="Albert R."/>
            <person name="Binder M."/>
            <person name="Bloem J."/>
            <person name="Labutti K."/>
            <person name="Salamov A."/>
            <person name="Andreopoulos B."/>
            <person name="Baker S."/>
            <person name="Barry K."/>
            <person name="Bills G."/>
            <person name="Bluhm B."/>
            <person name="Cannon C."/>
            <person name="Castanera R."/>
            <person name="Culley D."/>
            <person name="Daum C."/>
            <person name="Ezra D."/>
            <person name="Gonzalez J."/>
            <person name="Henrissat B."/>
            <person name="Kuo A."/>
            <person name="Liang C."/>
            <person name="Lipzen A."/>
            <person name="Lutzoni F."/>
            <person name="Magnuson J."/>
            <person name="Mondo S."/>
            <person name="Nolan M."/>
            <person name="Ohm R."/>
            <person name="Pangilinan J."/>
            <person name="Park H.-J."/>
            <person name="Ramirez L."/>
            <person name="Alfaro M."/>
            <person name="Sun H."/>
            <person name="Tritt A."/>
            <person name="Yoshinaga Y."/>
            <person name="Zwiers L.-H."/>
            <person name="Turgeon B."/>
            <person name="Goodwin S."/>
            <person name="Spatafora J."/>
            <person name="Crous P."/>
            <person name="Grigoriev I."/>
        </authorList>
    </citation>
    <scope>NUCLEOTIDE SEQUENCE</scope>
    <source>
        <strain evidence="1">CBS 130266</strain>
    </source>
</reference>
<dbReference type="EMBL" id="MU007017">
    <property type="protein sequence ID" value="KAF2434277.1"/>
    <property type="molecule type" value="Genomic_DNA"/>
</dbReference>
<keyword evidence="2" id="KW-1185">Reference proteome</keyword>
<organism evidence="1 2">
    <name type="scientific">Tothia fuscella</name>
    <dbReference type="NCBI Taxonomy" id="1048955"/>
    <lineage>
        <taxon>Eukaryota</taxon>
        <taxon>Fungi</taxon>
        <taxon>Dikarya</taxon>
        <taxon>Ascomycota</taxon>
        <taxon>Pezizomycotina</taxon>
        <taxon>Dothideomycetes</taxon>
        <taxon>Pleosporomycetidae</taxon>
        <taxon>Venturiales</taxon>
        <taxon>Cylindrosympodiaceae</taxon>
        <taxon>Tothia</taxon>
    </lineage>
</organism>
<proteinExistence type="predicted"/>
<comment type="caution">
    <text evidence="1">The sequence shown here is derived from an EMBL/GenBank/DDBJ whole genome shotgun (WGS) entry which is preliminary data.</text>
</comment>
<dbReference type="OrthoDB" id="1046782at2759"/>
<evidence type="ECO:0000313" key="1">
    <source>
        <dbReference type="EMBL" id="KAF2434277.1"/>
    </source>
</evidence>
<dbReference type="AlphaFoldDB" id="A0A9P4NZ14"/>
<sequence>MVTMIQRALEKFDSADRDYDKLFGYFAQGFRSYMQQRLDEFMDSRGGKGLKYFTCVERTHTAKCDSEVFEPNAMVDWTMTYRIDDKPGFFRELADVTGIQEEWVNLKGSKSETVDAGGGTGDHPHPAHHVWLDRPMMMGKFQVPNPKEVIKAALPGAKALQARIEATLMEFKIGLWTFGHEDSLRCSRYRLSYFLKVLKTWRK</sequence>
<protein>
    <submittedName>
        <fullName evidence="1">Uncharacterized protein</fullName>
    </submittedName>
</protein>
<accession>A0A9P4NZ14</accession>